<name>A0A0A9H4I1_ARUDO</name>
<reference evidence="1" key="2">
    <citation type="journal article" date="2015" name="Data Brief">
        <title>Shoot transcriptome of the giant reed, Arundo donax.</title>
        <authorList>
            <person name="Barrero R.A."/>
            <person name="Guerrero F.D."/>
            <person name="Moolhuijzen P."/>
            <person name="Goolsby J.A."/>
            <person name="Tidwell J."/>
            <person name="Bellgard S.E."/>
            <person name="Bellgard M.I."/>
        </authorList>
    </citation>
    <scope>NUCLEOTIDE SEQUENCE</scope>
    <source>
        <tissue evidence="1">Shoot tissue taken approximately 20 cm above the soil surface</tissue>
    </source>
</reference>
<evidence type="ECO:0000313" key="1">
    <source>
        <dbReference type="EMBL" id="JAE31637.1"/>
    </source>
</evidence>
<protein>
    <submittedName>
        <fullName evidence="1">Uncharacterized protein</fullName>
    </submittedName>
</protein>
<proteinExistence type="predicted"/>
<organism evidence="1">
    <name type="scientific">Arundo donax</name>
    <name type="common">Giant reed</name>
    <name type="synonym">Donax arundinaceus</name>
    <dbReference type="NCBI Taxonomy" id="35708"/>
    <lineage>
        <taxon>Eukaryota</taxon>
        <taxon>Viridiplantae</taxon>
        <taxon>Streptophyta</taxon>
        <taxon>Embryophyta</taxon>
        <taxon>Tracheophyta</taxon>
        <taxon>Spermatophyta</taxon>
        <taxon>Magnoliopsida</taxon>
        <taxon>Liliopsida</taxon>
        <taxon>Poales</taxon>
        <taxon>Poaceae</taxon>
        <taxon>PACMAD clade</taxon>
        <taxon>Arundinoideae</taxon>
        <taxon>Arundineae</taxon>
        <taxon>Arundo</taxon>
    </lineage>
</organism>
<dbReference type="EMBL" id="GBRH01166259">
    <property type="protein sequence ID" value="JAE31637.1"/>
    <property type="molecule type" value="Transcribed_RNA"/>
</dbReference>
<reference evidence="1" key="1">
    <citation type="submission" date="2014-09" db="EMBL/GenBank/DDBJ databases">
        <authorList>
            <person name="Magalhaes I.L.F."/>
            <person name="Oliveira U."/>
            <person name="Santos F.R."/>
            <person name="Vidigal T.H.D.A."/>
            <person name="Brescovit A.D."/>
            <person name="Santos A.J."/>
        </authorList>
    </citation>
    <scope>NUCLEOTIDE SEQUENCE</scope>
    <source>
        <tissue evidence="1">Shoot tissue taken approximately 20 cm above the soil surface</tissue>
    </source>
</reference>
<sequence>MVYINSVDVHSTHLKNFVEIFCPRSVEIFCLVRGGH</sequence>
<dbReference type="AlphaFoldDB" id="A0A0A9H4I1"/>
<accession>A0A0A9H4I1</accession>